<comment type="caution">
    <text evidence="2">The sequence shown here is derived from an EMBL/GenBank/DDBJ whole genome shotgun (WGS) entry which is preliminary data.</text>
</comment>
<dbReference type="OrthoDB" id="841242at2759"/>
<keyword evidence="3" id="KW-1185">Reference proteome</keyword>
<evidence type="ECO:0000313" key="2">
    <source>
        <dbReference type="EMBL" id="TXG70279.1"/>
    </source>
</evidence>
<dbReference type="AlphaFoldDB" id="A0A5C7IMI7"/>
<dbReference type="EMBL" id="VAHF01000002">
    <property type="protein sequence ID" value="TXG70279.1"/>
    <property type="molecule type" value="Genomic_DNA"/>
</dbReference>
<dbReference type="Proteomes" id="UP000323000">
    <property type="component" value="Chromosome 2"/>
</dbReference>
<feature type="region of interest" description="Disordered" evidence="1">
    <location>
        <begin position="34"/>
        <end position="56"/>
    </location>
</feature>
<protein>
    <submittedName>
        <fullName evidence="2">Uncharacterized protein</fullName>
    </submittedName>
</protein>
<organism evidence="2 3">
    <name type="scientific">Acer yangbiense</name>
    <dbReference type="NCBI Taxonomy" id="1000413"/>
    <lineage>
        <taxon>Eukaryota</taxon>
        <taxon>Viridiplantae</taxon>
        <taxon>Streptophyta</taxon>
        <taxon>Embryophyta</taxon>
        <taxon>Tracheophyta</taxon>
        <taxon>Spermatophyta</taxon>
        <taxon>Magnoliopsida</taxon>
        <taxon>eudicotyledons</taxon>
        <taxon>Gunneridae</taxon>
        <taxon>Pentapetalae</taxon>
        <taxon>rosids</taxon>
        <taxon>malvids</taxon>
        <taxon>Sapindales</taxon>
        <taxon>Sapindaceae</taxon>
        <taxon>Hippocastanoideae</taxon>
        <taxon>Acereae</taxon>
        <taxon>Acer</taxon>
    </lineage>
</organism>
<evidence type="ECO:0000256" key="1">
    <source>
        <dbReference type="SAM" id="MobiDB-lite"/>
    </source>
</evidence>
<accession>A0A5C7IMI7</accession>
<proteinExistence type="predicted"/>
<dbReference type="PANTHER" id="PTHR38223">
    <property type="match status" value="1"/>
</dbReference>
<sequence>MAAGLLQYYFFPTDYYYPRQQSNNTVGKPLIVSMETQKRDDDEDHGIDQKHHQSKLMISKASVSTTSLVRSPCVIKADDQLRSKRLNHPLQNN</sequence>
<reference evidence="3" key="1">
    <citation type="journal article" date="2019" name="Gigascience">
        <title>De novo genome assembly of the endangered Acer yangbiense, a plant species with extremely small populations endemic to Yunnan Province, China.</title>
        <authorList>
            <person name="Yang J."/>
            <person name="Wariss H.M."/>
            <person name="Tao L."/>
            <person name="Zhang R."/>
            <person name="Yun Q."/>
            <person name="Hollingsworth P."/>
            <person name="Dao Z."/>
            <person name="Luo G."/>
            <person name="Guo H."/>
            <person name="Ma Y."/>
            <person name="Sun W."/>
        </authorList>
    </citation>
    <scope>NUCLEOTIDE SEQUENCE [LARGE SCALE GENOMIC DNA]</scope>
    <source>
        <strain evidence="3">cv. Malutang</strain>
    </source>
</reference>
<evidence type="ECO:0000313" key="3">
    <source>
        <dbReference type="Proteomes" id="UP000323000"/>
    </source>
</evidence>
<name>A0A5C7IMI7_9ROSI</name>
<gene>
    <name evidence="2" type="ORF">EZV62_005214</name>
</gene>
<feature type="compositionally biased region" description="Basic and acidic residues" evidence="1">
    <location>
        <begin position="36"/>
        <end position="51"/>
    </location>
</feature>
<dbReference type="PANTHER" id="PTHR38223:SF4">
    <property type="match status" value="1"/>
</dbReference>